<accession>A0ABT2UJ30</accession>
<reference evidence="2 3" key="1">
    <citation type="submission" date="2022-09" db="EMBL/GenBank/DDBJ databases">
        <authorList>
            <person name="Han X.L."/>
            <person name="Wang Q."/>
            <person name="Lu T."/>
        </authorList>
    </citation>
    <scope>NUCLEOTIDE SEQUENCE [LARGE SCALE GENOMIC DNA]</scope>
    <source>
        <strain evidence="2 3">WQ 127069</strain>
    </source>
</reference>
<dbReference type="Proteomes" id="UP001652445">
    <property type="component" value="Unassembled WGS sequence"/>
</dbReference>
<keyword evidence="1" id="KW-1133">Transmembrane helix</keyword>
<feature type="transmembrane region" description="Helical" evidence="1">
    <location>
        <begin position="67"/>
        <end position="88"/>
    </location>
</feature>
<feature type="transmembrane region" description="Helical" evidence="1">
    <location>
        <begin position="32"/>
        <end position="55"/>
    </location>
</feature>
<evidence type="ECO:0000256" key="1">
    <source>
        <dbReference type="SAM" id="Phobius"/>
    </source>
</evidence>
<name>A0ABT2UJ30_9BACL</name>
<comment type="caution">
    <text evidence="2">The sequence shown here is derived from an EMBL/GenBank/DDBJ whole genome shotgun (WGS) entry which is preliminary data.</text>
</comment>
<feature type="transmembrane region" description="Helical" evidence="1">
    <location>
        <begin position="6"/>
        <end position="25"/>
    </location>
</feature>
<evidence type="ECO:0008006" key="4">
    <source>
        <dbReference type="Google" id="ProtNLM"/>
    </source>
</evidence>
<keyword evidence="1" id="KW-0472">Membrane</keyword>
<proteinExistence type="predicted"/>
<gene>
    <name evidence="2" type="ORF">OB236_21275</name>
</gene>
<dbReference type="RefSeq" id="WP_076229076.1">
    <property type="nucleotide sequence ID" value="NZ_JAOQIO010000084.1"/>
</dbReference>
<keyword evidence="1" id="KW-0812">Transmembrane</keyword>
<sequence length="93" mass="10446">MSYDFYYWLIMGIGFIIPNLAGVGLMWKTQKLLMSSVVSLAINLIIFAAASLWWASLFVGFPRTFGLAGYGIAFVNIEVLLLFTLIIMRKKST</sequence>
<keyword evidence="3" id="KW-1185">Reference proteome</keyword>
<dbReference type="EMBL" id="JAOQIO010000084">
    <property type="protein sequence ID" value="MCU6794645.1"/>
    <property type="molecule type" value="Genomic_DNA"/>
</dbReference>
<organism evidence="2 3">
    <name type="scientific">Paenibacillus baimaensis</name>
    <dbReference type="NCBI Taxonomy" id="2982185"/>
    <lineage>
        <taxon>Bacteria</taxon>
        <taxon>Bacillati</taxon>
        <taxon>Bacillota</taxon>
        <taxon>Bacilli</taxon>
        <taxon>Bacillales</taxon>
        <taxon>Paenibacillaceae</taxon>
        <taxon>Paenibacillus</taxon>
    </lineage>
</organism>
<evidence type="ECO:0000313" key="3">
    <source>
        <dbReference type="Proteomes" id="UP001652445"/>
    </source>
</evidence>
<protein>
    <recommendedName>
        <fullName evidence="4">PQ-loop repeat-containing protein</fullName>
    </recommendedName>
</protein>
<evidence type="ECO:0000313" key="2">
    <source>
        <dbReference type="EMBL" id="MCU6794645.1"/>
    </source>
</evidence>